<sequence>MDQMVHSVSKHLAITPSRRHRHRTHAVKDRDIKNGKTQAFTYVKQHKSCEKYAPRNKKHEDIPKLPYERVSADILAFGGNNFLIITDACSKWVGTVLLQGKNVESVIDACKACMVTHKYWSQIIFHSIPGNIRILQRIDLNFSSAAQDMRKAMAWRKKVCTLPNSFYENVGKQILTIGRLCDNMVTLLHQGLEQWYNRTSDRKYIAFKSGQNVVERTSHDKYRKPVVILVKHKMPRSYSDLIPSYNHHAPVKNYSDLATVSGEINMKVEGDRDSSEKTISTMQDAVERETEVLIEDKEN</sequence>
<proteinExistence type="predicted"/>
<evidence type="ECO:0000313" key="3">
    <source>
        <dbReference type="Proteomes" id="UP001159363"/>
    </source>
</evidence>
<comment type="caution">
    <text evidence="2">The sequence shown here is derived from an EMBL/GenBank/DDBJ whole genome shotgun (WGS) entry which is preliminary data.</text>
</comment>
<evidence type="ECO:0000256" key="1">
    <source>
        <dbReference type="SAM" id="MobiDB-lite"/>
    </source>
</evidence>
<dbReference type="EMBL" id="JARBHB010000011">
    <property type="protein sequence ID" value="KAJ8872180.1"/>
    <property type="molecule type" value="Genomic_DNA"/>
</dbReference>
<protein>
    <recommendedName>
        <fullName evidence="4">Integrase catalytic domain-containing protein</fullName>
    </recommendedName>
</protein>
<accession>A0ABQ9GJI3</accession>
<reference evidence="2 3" key="1">
    <citation type="submission" date="2023-02" db="EMBL/GenBank/DDBJ databases">
        <title>LHISI_Scaffold_Assembly.</title>
        <authorList>
            <person name="Stuart O.P."/>
            <person name="Cleave R."/>
            <person name="Magrath M.J.L."/>
            <person name="Mikheyev A.S."/>
        </authorList>
    </citation>
    <scope>NUCLEOTIDE SEQUENCE [LARGE SCALE GENOMIC DNA]</scope>
    <source>
        <strain evidence="2">Daus_M_001</strain>
        <tissue evidence="2">Leg muscle</tissue>
    </source>
</reference>
<gene>
    <name evidence="2" type="ORF">PR048_025782</name>
</gene>
<keyword evidence="3" id="KW-1185">Reference proteome</keyword>
<organism evidence="2 3">
    <name type="scientific">Dryococelus australis</name>
    <dbReference type="NCBI Taxonomy" id="614101"/>
    <lineage>
        <taxon>Eukaryota</taxon>
        <taxon>Metazoa</taxon>
        <taxon>Ecdysozoa</taxon>
        <taxon>Arthropoda</taxon>
        <taxon>Hexapoda</taxon>
        <taxon>Insecta</taxon>
        <taxon>Pterygota</taxon>
        <taxon>Neoptera</taxon>
        <taxon>Polyneoptera</taxon>
        <taxon>Phasmatodea</taxon>
        <taxon>Verophasmatodea</taxon>
        <taxon>Anareolatae</taxon>
        <taxon>Phasmatidae</taxon>
        <taxon>Eurycanthinae</taxon>
        <taxon>Dryococelus</taxon>
    </lineage>
</organism>
<dbReference type="Proteomes" id="UP001159363">
    <property type="component" value="Chromosome 10"/>
</dbReference>
<evidence type="ECO:0000313" key="2">
    <source>
        <dbReference type="EMBL" id="KAJ8872180.1"/>
    </source>
</evidence>
<name>A0ABQ9GJI3_9NEOP</name>
<feature type="region of interest" description="Disordered" evidence="1">
    <location>
        <begin position="1"/>
        <end position="23"/>
    </location>
</feature>
<evidence type="ECO:0008006" key="4">
    <source>
        <dbReference type="Google" id="ProtNLM"/>
    </source>
</evidence>